<name>A0ABW0RVZ0_9BURK</name>
<evidence type="ECO:0000313" key="1">
    <source>
        <dbReference type="EMBL" id="MFC5549016.1"/>
    </source>
</evidence>
<dbReference type="RefSeq" id="WP_379770465.1">
    <property type="nucleotide sequence ID" value="NZ_JBHSMZ010000006.1"/>
</dbReference>
<reference evidence="2" key="1">
    <citation type="journal article" date="2019" name="Int. J. Syst. Evol. Microbiol.">
        <title>The Global Catalogue of Microorganisms (GCM) 10K type strain sequencing project: providing services to taxonomists for standard genome sequencing and annotation.</title>
        <authorList>
            <consortium name="The Broad Institute Genomics Platform"/>
            <consortium name="The Broad Institute Genome Sequencing Center for Infectious Disease"/>
            <person name="Wu L."/>
            <person name="Ma J."/>
        </authorList>
    </citation>
    <scope>NUCLEOTIDE SEQUENCE [LARGE SCALE GENOMIC DNA]</scope>
    <source>
        <strain evidence="2">CGMCC 4.5798</strain>
    </source>
</reference>
<sequence>MSRKPPPVSDADRWELSRAMLALAEQAEEIRDELTAQGYDRPGAIVREAQLALADRVASRQGLLDYWREYAKEDLSALDSPIDILRGHYAAPWGYRSALIADLRSKAHLLPAGELIQSPQIEPAFKAWLETVFEPGTPQHDAWLAGLEARRQAVASSGEPERPEFAALDTRVRMALLRERYMRTLAPAGFRLVAPSRRFSHFQRLAANGKYVFSLLDDSFAKGAWGKLRCRFAITWPGTGITSADLFPIRLSAFDPGVVVPDFQYSTGYRRDSWGEFCLAIDTVACLTAILFRRLDAALQDRSI</sequence>
<dbReference type="EMBL" id="JBHSMZ010000006">
    <property type="protein sequence ID" value="MFC5549016.1"/>
    <property type="molecule type" value="Genomic_DNA"/>
</dbReference>
<proteinExistence type="predicted"/>
<organism evidence="1 2">
    <name type="scientific">Massilia aerilata</name>
    <dbReference type="NCBI Taxonomy" id="453817"/>
    <lineage>
        <taxon>Bacteria</taxon>
        <taxon>Pseudomonadati</taxon>
        <taxon>Pseudomonadota</taxon>
        <taxon>Betaproteobacteria</taxon>
        <taxon>Burkholderiales</taxon>
        <taxon>Oxalobacteraceae</taxon>
        <taxon>Telluria group</taxon>
        <taxon>Massilia</taxon>
    </lineage>
</organism>
<accession>A0ABW0RVZ0</accession>
<dbReference type="Proteomes" id="UP001596086">
    <property type="component" value="Unassembled WGS sequence"/>
</dbReference>
<protein>
    <submittedName>
        <fullName evidence="1">Uncharacterized protein</fullName>
    </submittedName>
</protein>
<evidence type="ECO:0000313" key="2">
    <source>
        <dbReference type="Proteomes" id="UP001596086"/>
    </source>
</evidence>
<gene>
    <name evidence="1" type="ORF">ACFPO9_10850</name>
</gene>
<comment type="caution">
    <text evidence="1">The sequence shown here is derived from an EMBL/GenBank/DDBJ whole genome shotgun (WGS) entry which is preliminary data.</text>
</comment>
<keyword evidence="2" id="KW-1185">Reference proteome</keyword>